<feature type="compositionally biased region" description="Basic residues" evidence="1">
    <location>
        <begin position="456"/>
        <end position="468"/>
    </location>
</feature>
<feature type="compositionally biased region" description="Basic and acidic residues" evidence="1">
    <location>
        <begin position="102"/>
        <end position="112"/>
    </location>
</feature>
<feature type="region of interest" description="Disordered" evidence="1">
    <location>
        <begin position="1"/>
        <end position="130"/>
    </location>
</feature>
<dbReference type="RefSeq" id="XP_012333543.1">
    <property type="nucleotide sequence ID" value="XM_012478120.1"/>
</dbReference>
<feature type="compositionally biased region" description="Basic and acidic residues" evidence="1">
    <location>
        <begin position="606"/>
        <end position="615"/>
    </location>
</feature>
<feature type="region of interest" description="Disordered" evidence="1">
    <location>
        <begin position="380"/>
        <end position="405"/>
    </location>
</feature>
<feature type="compositionally biased region" description="Basic and acidic residues" evidence="1">
    <location>
        <begin position="436"/>
        <end position="455"/>
    </location>
</feature>
<evidence type="ECO:0000313" key="3">
    <source>
        <dbReference type="Proteomes" id="UP000054561"/>
    </source>
</evidence>
<feature type="compositionally biased region" description="Polar residues" evidence="1">
    <location>
        <begin position="554"/>
        <end position="574"/>
    </location>
</feature>
<keyword evidence="3" id="KW-1185">Reference proteome</keyword>
<sequence>MHGDIKNDIIKSLPFTFSKVELEPCDGRGQKGETKQNNKDDAPPHVVDNTQEGHTDEGSDTGGESPSEGTDHSNWYECAGGELRKDKKRKEASKGSRFNEQVNKHHSYEHVPARNGQKKNSAKKSATKWDAKSAAMSAANPLKQHPPLCAHTRGRDMISKIKERLAMGGMQKDTQGVGEGEGLHYSPDECNDRAYVNVERSKVKNWRVQNYLNVDRLSLSLSTSSMGGEGAGEEDDLSSDGESPARRVSEGGNDIFGESLFSSFNLNFDPLGGASDLVGGASDLVKRDGFFLTDAHLNTSMRDSPNRTDADQAVGKVPPVAMHNTVHSLEEDKELHLFDSLKNLYKNYDKKIKLINYTKILNTSLCKRVQDVVEGPQDKVFETSSGKDGMKDARRRKGDPSMGNKMTEQNVKAIIMNIKKRLGFYSGEERQDILNKGSKMEKRGERRMEKREEKRKEKKVRHQKRREKRYREMRENKPTFCDSLNYSRDEPLSDSVIKELCNGEEPDSLVKVDAASQNAKKWIHKGDSQNLLNYKSFISDDFNLSHDRDDFLGSSASRNSQGETFPSSSEGCASSDNDDVFALSTSSVQFKRSFLRAIGRASNEVATDREAHAEDGTQQNGAQQQDDARGDTPTNKQTEIKGQEVLKREEEVPTGTGQNCCGSVPSSGESPPKEHILLDGEQGGHSKMIFHINKESDEESDEETDEDINEDKTKELISRGDKYDQDKETCIGQSPKDFATEGQQHSTCKGSNSQRGEENESNNEVRKTEGVNILSQEMEAYMLEVFNNQVKHLNELVTSALS</sequence>
<protein>
    <submittedName>
        <fullName evidence="2">Uncharacterized protein</fullName>
    </submittedName>
</protein>
<feature type="compositionally biased region" description="Basic residues" evidence="1">
    <location>
        <begin position="116"/>
        <end position="126"/>
    </location>
</feature>
<feature type="compositionally biased region" description="Acidic residues" evidence="1">
    <location>
        <begin position="696"/>
        <end position="709"/>
    </location>
</feature>
<feature type="compositionally biased region" description="Basic and acidic residues" evidence="1">
    <location>
        <begin position="20"/>
        <end position="43"/>
    </location>
</feature>
<feature type="region of interest" description="Disordered" evidence="1">
    <location>
        <begin position="605"/>
        <end position="677"/>
    </location>
</feature>
<feature type="compositionally biased region" description="Basic and acidic residues" evidence="1">
    <location>
        <begin position="638"/>
        <end position="651"/>
    </location>
</feature>
<dbReference type="AlphaFoldDB" id="A0A0D9QU44"/>
<gene>
    <name evidence="2" type="ORF">AK88_00469</name>
</gene>
<feature type="region of interest" description="Disordered" evidence="1">
    <location>
        <begin position="693"/>
        <end position="768"/>
    </location>
</feature>
<feature type="region of interest" description="Disordered" evidence="1">
    <location>
        <begin position="553"/>
        <end position="574"/>
    </location>
</feature>
<dbReference type="EMBL" id="KQ001648">
    <property type="protein sequence ID" value="KJP89761.1"/>
    <property type="molecule type" value="Genomic_DNA"/>
</dbReference>
<dbReference type="GeneID" id="24265783"/>
<name>A0A0D9QU44_PLAFR</name>
<reference evidence="2 3" key="1">
    <citation type="submission" date="2014-03" db="EMBL/GenBank/DDBJ databases">
        <title>The Genome Sequence of Plasmodium fragile nilgiri.</title>
        <authorList>
            <consortium name="The Broad Institute Genomics Platform"/>
            <consortium name="The Broad Institute Genome Sequencing Center for Infectious Disease"/>
            <person name="Neafsey D."/>
            <person name="Duraisingh M."/>
            <person name="Young S.K."/>
            <person name="Zeng Q."/>
            <person name="Gargeya S."/>
            <person name="Abouelleil A."/>
            <person name="Alvarado L."/>
            <person name="Chapman S.B."/>
            <person name="Gainer-Dewar J."/>
            <person name="Goldberg J."/>
            <person name="Griggs A."/>
            <person name="Gujja S."/>
            <person name="Hansen M."/>
            <person name="Howarth C."/>
            <person name="Imamovic A."/>
            <person name="Larimer J."/>
            <person name="Pearson M."/>
            <person name="Poon T.W."/>
            <person name="Priest M."/>
            <person name="Roberts A."/>
            <person name="Saif S."/>
            <person name="Shea T."/>
            <person name="Sykes S."/>
            <person name="Wortman J."/>
            <person name="Nusbaum C."/>
            <person name="Birren B."/>
        </authorList>
    </citation>
    <scope>NUCLEOTIDE SEQUENCE [LARGE SCALE GENOMIC DNA]</scope>
    <source>
        <strain evidence="3">nilgiri</strain>
    </source>
</reference>
<accession>A0A0D9QU44</accession>
<proteinExistence type="predicted"/>
<dbReference type="VEuPathDB" id="PlasmoDB:AK88_00469"/>
<dbReference type="Proteomes" id="UP000054561">
    <property type="component" value="Unassembled WGS sequence"/>
</dbReference>
<feature type="compositionally biased region" description="Basic and acidic residues" evidence="1">
    <location>
        <begin position="755"/>
        <end position="768"/>
    </location>
</feature>
<feature type="compositionally biased region" description="Polar residues" evidence="1">
    <location>
        <begin position="741"/>
        <end position="754"/>
    </location>
</feature>
<feature type="compositionally biased region" description="Basic and acidic residues" evidence="1">
    <location>
        <begin position="710"/>
        <end position="729"/>
    </location>
</feature>
<dbReference type="OMA" id="AIIMNIK"/>
<feature type="region of interest" description="Disordered" evidence="1">
    <location>
        <begin position="223"/>
        <end position="250"/>
    </location>
</feature>
<dbReference type="OrthoDB" id="372646at2759"/>
<feature type="compositionally biased region" description="Polar residues" evidence="1">
    <location>
        <begin position="616"/>
        <end position="625"/>
    </location>
</feature>
<organism evidence="2 3">
    <name type="scientific">Plasmodium fragile</name>
    <dbReference type="NCBI Taxonomy" id="5857"/>
    <lineage>
        <taxon>Eukaryota</taxon>
        <taxon>Sar</taxon>
        <taxon>Alveolata</taxon>
        <taxon>Apicomplexa</taxon>
        <taxon>Aconoidasida</taxon>
        <taxon>Haemosporida</taxon>
        <taxon>Plasmodiidae</taxon>
        <taxon>Plasmodium</taxon>
        <taxon>Plasmodium (Plasmodium)</taxon>
    </lineage>
</organism>
<evidence type="ECO:0000313" key="2">
    <source>
        <dbReference type="EMBL" id="KJP89761.1"/>
    </source>
</evidence>
<evidence type="ECO:0000256" key="1">
    <source>
        <dbReference type="SAM" id="MobiDB-lite"/>
    </source>
</evidence>
<feature type="compositionally biased region" description="Polar residues" evidence="1">
    <location>
        <begin position="655"/>
        <end position="669"/>
    </location>
</feature>
<feature type="region of interest" description="Disordered" evidence="1">
    <location>
        <begin position="436"/>
        <end position="469"/>
    </location>
</feature>